<reference evidence="3" key="1">
    <citation type="journal article" date="2021" name="PeerJ">
        <title>Extensive microbial diversity within the chicken gut microbiome revealed by metagenomics and culture.</title>
        <authorList>
            <person name="Gilroy R."/>
            <person name="Ravi A."/>
            <person name="Getino M."/>
            <person name="Pursley I."/>
            <person name="Horton D.L."/>
            <person name="Alikhan N.F."/>
            <person name="Baker D."/>
            <person name="Gharbi K."/>
            <person name="Hall N."/>
            <person name="Watson M."/>
            <person name="Adriaenssens E.M."/>
            <person name="Foster-Nyarko E."/>
            <person name="Jarju S."/>
            <person name="Secka A."/>
            <person name="Antonio M."/>
            <person name="Oren A."/>
            <person name="Chaudhuri R.R."/>
            <person name="La Ragione R."/>
            <person name="Hildebrand F."/>
            <person name="Pallen M.J."/>
        </authorList>
    </citation>
    <scope>NUCLEOTIDE SEQUENCE</scope>
    <source>
        <strain evidence="3">Gambia15-2214</strain>
    </source>
</reference>
<evidence type="ECO:0000313" key="4">
    <source>
        <dbReference type="Proteomes" id="UP000823914"/>
    </source>
</evidence>
<dbReference type="Pfam" id="PF08447">
    <property type="entry name" value="PAS_3"/>
    <property type="match status" value="1"/>
</dbReference>
<organism evidence="3 4">
    <name type="scientific">Candidatus Treponema excrementipullorum</name>
    <dbReference type="NCBI Taxonomy" id="2838768"/>
    <lineage>
        <taxon>Bacteria</taxon>
        <taxon>Pseudomonadati</taxon>
        <taxon>Spirochaetota</taxon>
        <taxon>Spirochaetia</taxon>
        <taxon>Spirochaetales</taxon>
        <taxon>Treponemataceae</taxon>
        <taxon>Treponema</taxon>
    </lineage>
</organism>
<evidence type="ECO:0000259" key="1">
    <source>
        <dbReference type="PROSITE" id="PS50883"/>
    </source>
</evidence>
<evidence type="ECO:0000259" key="2">
    <source>
        <dbReference type="PROSITE" id="PS50887"/>
    </source>
</evidence>
<dbReference type="AlphaFoldDB" id="A0A9E2L2W1"/>
<dbReference type="Pfam" id="PF00990">
    <property type="entry name" value="GGDEF"/>
    <property type="match status" value="1"/>
</dbReference>
<dbReference type="Gene3D" id="3.30.450.40">
    <property type="match status" value="1"/>
</dbReference>
<feature type="domain" description="GGDEF" evidence="2">
    <location>
        <begin position="161"/>
        <end position="284"/>
    </location>
</feature>
<name>A0A9E2L2W1_9SPIR</name>
<dbReference type="InterPro" id="IPR013655">
    <property type="entry name" value="PAS_fold_3"/>
</dbReference>
<reference evidence="3" key="2">
    <citation type="submission" date="2021-04" db="EMBL/GenBank/DDBJ databases">
        <authorList>
            <person name="Gilroy R."/>
        </authorList>
    </citation>
    <scope>NUCLEOTIDE SEQUENCE</scope>
    <source>
        <strain evidence="3">Gambia15-2214</strain>
    </source>
</reference>
<dbReference type="InterPro" id="IPR029787">
    <property type="entry name" value="Nucleotide_cyclase"/>
</dbReference>
<dbReference type="SUPFAM" id="SSF55785">
    <property type="entry name" value="PYP-like sensor domain (PAS domain)"/>
    <property type="match status" value="1"/>
</dbReference>
<dbReference type="EMBL" id="JAHLFV010000220">
    <property type="protein sequence ID" value="MBU3850810.1"/>
    <property type="molecule type" value="Genomic_DNA"/>
</dbReference>
<dbReference type="Pfam" id="PF00563">
    <property type="entry name" value="EAL"/>
    <property type="match status" value="1"/>
</dbReference>
<comment type="caution">
    <text evidence="3">The sequence shown here is derived from an EMBL/GenBank/DDBJ whole genome shotgun (WGS) entry which is preliminary data.</text>
</comment>
<dbReference type="Gene3D" id="3.30.70.270">
    <property type="match status" value="1"/>
</dbReference>
<dbReference type="PANTHER" id="PTHR33121">
    <property type="entry name" value="CYCLIC DI-GMP PHOSPHODIESTERASE PDEF"/>
    <property type="match status" value="1"/>
</dbReference>
<dbReference type="GO" id="GO:0071111">
    <property type="term" value="F:cyclic-guanylate-specific phosphodiesterase activity"/>
    <property type="evidence" value="ECO:0007669"/>
    <property type="project" value="InterPro"/>
</dbReference>
<dbReference type="Gene3D" id="3.30.450.20">
    <property type="entry name" value="PAS domain"/>
    <property type="match status" value="1"/>
</dbReference>
<gene>
    <name evidence="3" type="ORF">IAA16_09610</name>
</gene>
<dbReference type="Gene3D" id="3.20.20.450">
    <property type="entry name" value="EAL domain"/>
    <property type="match status" value="1"/>
</dbReference>
<sequence>MNKNRGEEKDLKTYLDMLSFLSGSSDDYFFCLDYESGKIYFFGDLIKKFDVFHQSQEYTTLVEWQNVVYPRDMEELADDLDKVQKGERSIHNLTYRMRDRQGNYCWINCRGKPVLDQNNKPIFLMGRVTESPAVTQSDGLTGAMDVTKLTEEINEILVTGIEGYLLLVGIDNLKEINLKKGKNFGDQVLQKTSVVFEDNSHTHHIFRINGNRFAALLPGVSKETVKEIFHKTKSGLSTYCSISGGCVPFRKYHVLDASTFIQYGETCLDLAQGQNLKELKFFTAEDYEKELDKLRLKEELAIAIENNFQGFQVVYQPQINSVDYTVWGAEALLRYNSPDKGTIPVFDVITILEQSGLIKKVGLWVLDKALEQCAKWRKVLPNFHISVNMSYGQFEDDDIVDKILDSVSLHKVSGTALTLEVTESMELHTYGKLNKVIEELKYVGIEFSVDDFGTGYSSLSRLKELNVDEIKIDRCFVSGIQKSVYNYRLLNNMIEWANKCDIRVCCEGVEQEEELSVLETLYPQILQGFLFDKPISSKDFTEIYIDATCDRYKKNIIKCSELKKKVMKNSDANELAWSDIEKLKTILEAQHDIISVSDINTYELYYLNSVGLNLVDKVDYKGRRCYEVLYNRTEPCEFCTNNLISENDFYTWIHHDARMKEKCIYQDRIIPWENKKVRLEVVSKISKYESIKQVIDEKLDFADNIISCSRLLSSTMFVDDIVPNTLALIGSFYKADRAFMFEPQEDGKFWSNTYEWNSINSPSHRDYFQKVPVEKIKNWLKVLSTDTSIVILNSQNMVDTYPEEFQLLKSQNISRLILVPIVDNCTLSYFIGVDNHRHCLQDDSQIRVLSAILSSRLMQEKREKRLKELLDFKYGKILDLTNVGLWIVHINRKTGEKTALADDTLKRILGIHEALSPKETFDFWYERIESNFKPKFADVFQNLDLADAIVQVDYVWNHPIHGKVIFSCSGTQKEISENKVCLVGYMRNLSKLDRSFCIM</sequence>
<dbReference type="SUPFAM" id="SSF55073">
    <property type="entry name" value="Nucleotide cyclase"/>
    <property type="match status" value="1"/>
</dbReference>
<dbReference type="PROSITE" id="PS50887">
    <property type="entry name" value="GGDEF"/>
    <property type="match status" value="1"/>
</dbReference>
<dbReference type="SMART" id="SM00267">
    <property type="entry name" value="GGDEF"/>
    <property type="match status" value="1"/>
</dbReference>
<proteinExistence type="predicted"/>
<dbReference type="PANTHER" id="PTHR33121:SF71">
    <property type="entry name" value="OXYGEN SENSOR PROTEIN DOSP"/>
    <property type="match status" value="1"/>
</dbReference>
<dbReference type="SUPFAM" id="SSF141868">
    <property type="entry name" value="EAL domain-like"/>
    <property type="match status" value="1"/>
</dbReference>
<dbReference type="InterPro" id="IPR035965">
    <property type="entry name" value="PAS-like_dom_sf"/>
</dbReference>
<dbReference type="PROSITE" id="PS50883">
    <property type="entry name" value="EAL"/>
    <property type="match status" value="1"/>
</dbReference>
<dbReference type="CDD" id="cd01948">
    <property type="entry name" value="EAL"/>
    <property type="match status" value="1"/>
</dbReference>
<dbReference type="InterPro" id="IPR000160">
    <property type="entry name" value="GGDEF_dom"/>
</dbReference>
<dbReference type="InterPro" id="IPR001633">
    <property type="entry name" value="EAL_dom"/>
</dbReference>
<protein>
    <submittedName>
        <fullName evidence="3">EAL domain-containing protein</fullName>
    </submittedName>
</protein>
<feature type="domain" description="EAL" evidence="1">
    <location>
        <begin position="293"/>
        <end position="548"/>
    </location>
</feature>
<dbReference type="InterPro" id="IPR050706">
    <property type="entry name" value="Cyclic-di-GMP_PDE-like"/>
</dbReference>
<dbReference type="SMART" id="SM00052">
    <property type="entry name" value="EAL"/>
    <property type="match status" value="1"/>
</dbReference>
<evidence type="ECO:0000313" key="3">
    <source>
        <dbReference type="EMBL" id="MBU3850810.1"/>
    </source>
</evidence>
<dbReference type="InterPro" id="IPR029016">
    <property type="entry name" value="GAF-like_dom_sf"/>
</dbReference>
<dbReference type="Proteomes" id="UP000823914">
    <property type="component" value="Unassembled WGS sequence"/>
</dbReference>
<dbReference type="InterPro" id="IPR035919">
    <property type="entry name" value="EAL_sf"/>
</dbReference>
<dbReference type="InterPro" id="IPR043128">
    <property type="entry name" value="Rev_trsase/Diguanyl_cyclase"/>
</dbReference>
<accession>A0A9E2L2W1</accession>